<accession>A0ABQ2F292</accession>
<comment type="caution">
    <text evidence="1">The sequence shown here is derived from an EMBL/GenBank/DDBJ whole genome shotgun (WGS) entry which is preliminary data.</text>
</comment>
<proteinExistence type="predicted"/>
<sequence>MRFELIPTLNELRSIYARPLDATRFQAYLDTVVAGAHTAKDVRLPPLVRANPMAKAHVLEVLDQWLALGAEDTARTALEEASARLPHVAYNATVKVGLTLLDDVGGGWTNRHINDALRFQTAQALQTSGWVTVCLWTSDVPERAALRQLVLESAHRAAFAACHGDPHTLLGMMCQEGASAAFAERTLEFNAEELAYSRVVLAPHVESTHQPTVLAAMYGDDAARDWGYTPLGLSNQAGFQVALADALEQQAGAPP</sequence>
<dbReference type="RefSeq" id="WP_189010408.1">
    <property type="nucleotide sequence ID" value="NZ_BMPP01000014.1"/>
</dbReference>
<gene>
    <name evidence="1" type="ORF">GCM10008955_31100</name>
</gene>
<evidence type="ECO:0000313" key="1">
    <source>
        <dbReference type="EMBL" id="GGK34937.1"/>
    </source>
</evidence>
<protein>
    <submittedName>
        <fullName evidence="1">Uncharacterized protein</fullName>
    </submittedName>
</protein>
<keyword evidence="2" id="KW-1185">Reference proteome</keyword>
<name>A0ABQ2F292_9DEIO</name>
<reference evidence="2" key="1">
    <citation type="journal article" date="2019" name="Int. J. Syst. Evol. Microbiol.">
        <title>The Global Catalogue of Microorganisms (GCM) 10K type strain sequencing project: providing services to taxonomists for standard genome sequencing and annotation.</title>
        <authorList>
            <consortium name="The Broad Institute Genomics Platform"/>
            <consortium name="The Broad Institute Genome Sequencing Center for Infectious Disease"/>
            <person name="Wu L."/>
            <person name="Ma J."/>
        </authorList>
    </citation>
    <scope>NUCLEOTIDE SEQUENCE [LARGE SCALE GENOMIC DNA]</scope>
    <source>
        <strain evidence="2">JCM 30331</strain>
    </source>
</reference>
<organism evidence="1 2">
    <name type="scientific">Deinococcus malanensis</name>
    <dbReference type="NCBI Taxonomy" id="1706855"/>
    <lineage>
        <taxon>Bacteria</taxon>
        <taxon>Thermotogati</taxon>
        <taxon>Deinococcota</taxon>
        <taxon>Deinococci</taxon>
        <taxon>Deinococcales</taxon>
        <taxon>Deinococcaceae</taxon>
        <taxon>Deinococcus</taxon>
    </lineage>
</organism>
<evidence type="ECO:0000313" key="2">
    <source>
        <dbReference type="Proteomes" id="UP000647587"/>
    </source>
</evidence>
<dbReference type="EMBL" id="BMPP01000014">
    <property type="protein sequence ID" value="GGK34937.1"/>
    <property type="molecule type" value="Genomic_DNA"/>
</dbReference>
<dbReference type="Proteomes" id="UP000647587">
    <property type="component" value="Unassembled WGS sequence"/>
</dbReference>